<dbReference type="CDD" id="cd21538">
    <property type="entry name" value="SPOC_TFIIS"/>
    <property type="match status" value="1"/>
</dbReference>
<dbReference type="Proteomes" id="UP000236161">
    <property type="component" value="Unassembled WGS sequence"/>
</dbReference>
<gene>
    <name evidence="3" type="ORF">AXF42_Ash013391</name>
</gene>
<dbReference type="EMBL" id="KZ452026">
    <property type="protein sequence ID" value="PKA50302.1"/>
    <property type="molecule type" value="Genomic_DNA"/>
</dbReference>
<dbReference type="GO" id="GO:0006351">
    <property type="term" value="P:DNA-templated transcription"/>
    <property type="evidence" value="ECO:0007669"/>
    <property type="project" value="InterPro"/>
</dbReference>
<dbReference type="SMART" id="SM00510">
    <property type="entry name" value="TFS2M"/>
    <property type="match status" value="1"/>
</dbReference>
<feature type="compositionally biased region" description="Polar residues" evidence="1">
    <location>
        <begin position="1"/>
        <end position="11"/>
    </location>
</feature>
<dbReference type="PROSITE" id="PS51321">
    <property type="entry name" value="TFIIS_CENTRAL"/>
    <property type="match status" value="1"/>
</dbReference>
<reference evidence="3 4" key="1">
    <citation type="journal article" date="2017" name="Nature">
        <title>The Apostasia genome and the evolution of orchids.</title>
        <authorList>
            <person name="Zhang G.Q."/>
            <person name="Liu K.W."/>
            <person name="Li Z."/>
            <person name="Lohaus R."/>
            <person name="Hsiao Y.Y."/>
            <person name="Niu S.C."/>
            <person name="Wang J.Y."/>
            <person name="Lin Y.C."/>
            <person name="Xu Q."/>
            <person name="Chen L.J."/>
            <person name="Yoshida K."/>
            <person name="Fujiwara S."/>
            <person name="Wang Z.W."/>
            <person name="Zhang Y.Q."/>
            <person name="Mitsuda N."/>
            <person name="Wang M."/>
            <person name="Liu G.H."/>
            <person name="Pecoraro L."/>
            <person name="Huang H.X."/>
            <person name="Xiao X.J."/>
            <person name="Lin M."/>
            <person name="Wu X.Y."/>
            <person name="Wu W.L."/>
            <person name="Chen Y.Y."/>
            <person name="Chang S.B."/>
            <person name="Sakamoto S."/>
            <person name="Ohme-Takagi M."/>
            <person name="Yagi M."/>
            <person name="Zeng S.J."/>
            <person name="Shen C.Y."/>
            <person name="Yeh C.M."/>
            <person name="Luo Y.B."/>
            <person name="Tsai W.C."/>
            <person name="Van de Peer Y."/>
            <person name="Liu Z.J."/>
        </authorList>
    </citation>
    <scope>NUCLEOTIDE SEQUENCE [LARGE SCALE GENOMIC DNA]</scope>
    <source>
        <strain evidence="4">cv. Shenzhen</strain>
        <tissue evidence="3">Stem</tissue>
    </source>
</reference>
<feature type="region of interest" description="Disordered" evidence="1">
    <location>
        <begin position="796"/>
        <end position="892"/>
    </location>
</feature>
<feature type="region of interest" description="Disordered" evidence="1">
    <location>
        <begin position="546"/>
        <end position="640"/>
    </location>
</feature>
<feature type="region of interest" description="Disordered" evidence="1">
    <location>
        <begin position="905"/>
        <end position="1043"/>
    </location>
</feature>
<evidence type="ECO:0000313" key="3">
    <source>
        <dbReference type="EMBL" id="PKA50302.1"/>
    </source>
</evidence>
<evidence type="ECO:0000313" key="4">
    <source>
        <dbReference type="Proteomes" id="UP000236161"/>
    </source>
</evidence>
<feature type="compositionally biased region" description="Polar residues" evidence="1">
    <location>
        <begin position="872"/>
        <end position="889"/>
    </location>
</feature>
<dbReference type="Pfam" id="PF07500">
    <property type="entry name" value="TFIIS_M"/>
    <property type="match status" value="1"/>
</dbReference>
<dbReference type="OrthoDB" id="1884872at2759"/>
<feature type="compositionally biased region" description="Polar residues" evidence="1">
    <location>
        <begin position="18"/>
        <end position="30"/>
    </location>
</feature>
<dbReference type="GO" id="GO:0005634">
    <property type="term" value="C:nucleus"/>
    <property type="evidence" value="ECO:0007669"/>
    <property type="project" value="TreeGrafter"/>
</dbReference>
<dbReference type="STRING" id="1088818.A0A2I0A431"/>
<proteinExistence type="predicted"/>
<feature type="compositionally biased region" description="Basic and acidic residues" evidence="1">
    <location>
        <begin position="615"/>
        <end position="634"/>
    </location>
</feature>
<dbReference type="SUPFAM" id="SSF46942">
    <property type="entry name" value="Elongation factor TFIIS domain 2"/>
    <property type="match status" value="1"/>
</dbReference>
<feature type="compositionally biased region" description="Pro residues" evidence="1">
    <location>
        <begin position="933"/>
        <end position="946"/>
    </location>
</feature>
<organism evidence="3 4">
    <name type="scientific">Apostasia shenzhenica</name>
    <dbReference type="NCBI Taxonomy" id="1088818"/>
    <lineage>
        <taxon>Eukaryota</taxon>
        <taxon>Viridiplantae</taxon>
        <taxon>Streptophyta</taxon>
        <taxon>Embryophyta</taxon>
        <taxon>Tracheophyta</taxon>
        <taxon>Spermatophyta</taxon>
        <taxon>Magnoliopsida</taxon>
        <taxon>Liliopsida</taxon>
        <taxon>Asparagales</taxon>
        <taxon>Orchidaceae</taxon>
        <taxon>Apostasioideae</taxon>
        <taxon>Apostasia</taxon>
    </lineage>
</organism>
<dbReference type="PANTHER" id="PTHR11477:SF20">
    <property type="entry name" value="SPOC DOMAIN _ TRANSCRIPTION ELONGATION FACTOR S-II PROTEIN"/>
    <property type="match status" value="1"/>
</dbReference>
<feature type="domain" description="TFIIS central" evidence="2">
    <location>
        <begin position="306"/>
        <end position="421"/>
    </location>
</feature>
<feature type="compositionally biased region" description="Basic residues" evidence="1">
    <location>
        <begin position="800"/>
        <end position="820"/>
    </location>
</feature>
<dbReference type="Gene3D" id="1.10.472.30">
    <property type="entry name" value="Transcription elongation factor S-II, central domain"/>
    <property type="match status" value="1"/>
</dbReference>
<evidence type="ECO:0000256" key="1">
    <source>
        <dbReference type="SAM" id="MobiDB-lite"/>
    </source>
</evidence>
<dbReference type="PANTHER" id="PTHR11477">
    <property type="entry name" value="TRANSCRIPTION FACTOR S-II ZINC FINGER DOMAIN-CONTAINING PROTEIN"/>
    <property type="match status" value="1"/>
</dbReference>
<feature type="compositionally biased region" description="Polar residues" evidence="1">
    <location>
        <begin position="574"/>
        <end position="613"/>
    </location>
</feature>
<feature type="compositionally biased region" description="Basic and acidic residues" evidence="1">
    <location>
        <begin position="555"/>
        <end position="566"/>
    </location>
</feature>
<name>A0A2I0A431_9ASPA</name>
<dbReference type="AlphaFoldDB" id="A0A2I0A431"/>
<dbReference type="InterPro" id="IPR003618">
    <property type="entry name" value="TFIIS_cen_dom"/>
</dbReference>
<accession>A0A2I0A431</accession>
<dbReference type="InterPro" id="IPR012921">
    <property type="entry name" value="SPOC_C"/>
</dbReference>
<dbReference type="InterPro" id="IPR036575">
    <property type="entry name" value="TFIIS_cen_dom_sf"/>
</dbReference>
<protein>
    <recommendedName>
        <fullName evidence="2">TFIIS central domain-containing protein</fullName>
    </recommendedName>
</protein>
<dbReference type="Pfam" id="PF07744">
    <property type="entry name" value="SPOC"/>
    <property type="match status" value="1"/>
</dbReference>
<sequence>MEPSDNTQNPLTWDVAAQQPSQTRKQSAQVDLSPRHTTIPIKFPSHQLFSLSGRNSSQGMVQAPATVTSGPLSSANKQSIEMAVPPKGCQIPFSVYSELQQVQPTNKFLSGMESLPGMQNQASVDAGTHFSPAPNKRSVQMVSLPKSQTTPITAGLQQLSSKRSAQTEAPVKVQAEFESVRSKLRESLAAALATVSKELNKPKASEYPSINGDKSVPLNNSTSDNLVNSCDQGQKLASDVCSLGTMSDMKEVDSKCDVPEGQIKHVNLEDDTSASHYSIIEDELLQGHGLCWESELGSENADEMLKFDAKRPKMTPVEESERRDGSSQLPENLSIKIEAELFKLFGGVNKKYKEKGRSLLFNLKDPSNPDLREGVLSGSIPPEKLCSMTAEELASKELSQWRQAKAVELAQMVVLPDTDIDIRRLVKKTHKGEFQVEVEQDDGAHVEVGYGSDVLSKMPTKGNEIAPTLSRFSEKGESLLQSEQSVSDQRDISASLDSLLPEKTDYMQDLIVDELKGTELLTPIVSLDEFMKALDTEPPFENLEVNSCQTSSAERNLDILEPENLRASDGSGEKSVSTAVASGNKLTSESSSVSKLQSANTITEDSNGTSASNADKVESKYGKSADETKADPSDIKPVLDTSKSRNMWEGLLQLNVSALSTVVSSFISGEKTSMQEWPNLLEVKGRVRLDAFEKFLLELPLSRSRAIMVVEFSWKEDSPESGRLHLTESINSYITDERLGYIEPALGVELYLCPPHPRITEIIVKHLSGDHTDNVQSIPSNLIGIVVWRRPHASISPRLSSHHKHGSSKKQHSGSRKRHSNSTPRTSVPQPHPDEEDDVPPGFGPPSFAREEDDLPEFDFSRGDGSHRRGSAASSLRPGTNRGHSQPTSVCPEEHMRELIHKYGKGKSNAGDLGIPVQPWNDDDDIPEWKPQSGPPPPPPPPPQPSELPGYHQPLPVNQYMHPQQPQMIPPNAQFFQPAPPPAITGWWPVGRGPPAIGSMPQPCNFPGQPSSGQLPGVMPGMVPGFEGLPGAWRPNDAGSRGG</sequence>
<evidence type="ECO:0000259" key="2">
    <source>
        <dbReference type="PROSITE" id="PS51321"/>
    </source>
</evidence>
<feature type="region of interest" description="Disordered" evidence="1">
    <location>
        <begin position="1"/>
        <end position="34"/>
    </location>
</feature>
<keyword evidence="4" id="KW-1185">Reference proteome</keyword>